<keyword evidence="1" id="KW-0472">Membrane</keyword>
<reference evidence="2 3" key="1">
    <citation type="journal article" date="2021" name="Commun. Biol.">
        <title>The genome of Shorea leprosula (Dipterocarpaceae) highlights the ecological relevance of drought in aseasonal tropical rainforests.</title>
        <authorList>
            <person name="Ng K.K.S."/>
            <person name="Kobayashi M.J."/>
            <person name="Fawcett J.A."/>
            <person name="Hatakeyama M."/>
            <person name="Paape T."/>
            <person name="Ng C.H."/>
            <person name="Ang C.C."/>
            <person name="Tnah L.H."/>
            <person name="Lee C.T."/>
            <person name="Nishiyama T."/>
            <person name="Sese J."/>
            <person name="O'Brien M.J."/>
            <person name="Copetti D."/>
            <person name="Mohd Noor M.I."/>
            <person name="Ong R.C."/>
            <person name="Putra M."/>
            <person name="Sireger I.Z."/>
            <person name="Indrioko S."/>
            <person name="Kosugi Y."/>
            <person name="Izuno A."/>
            <person name="Isagi Y."/>
            <person name="Lee S.L."/>
            <person name="Shimizu K.K."/>
        </authorList>
    </citation>
    <scope>NUCLEOTIDE SEQUENCE [LARGE SCALE GENOMIC DNA]</scope>
    <source>
        <strain evidence="2">214</strain>
    </source>
</reference>
<feature type="transmembrane region" description="Helical" evidence="1">
    <location>
        <begin position="14"/>
        <end position="35"/>
    </location>
</feature>
<comment type="caution">
    <text evidence="2">The sequence shown here is derived from an EMBL/GenBank/DDBJ whole genome shotgun (WGS) entry which is preliminary data.</text>
</comment>
<keyword evidence="3" id="KW-1185">Reference proteome</keyword>
<sequence>MVEMKCCSVIADDFLFDFFSTSTAIPTFSFAAVYFKR</sequence>
<keyword evidence="1" id="KW-0812">Transmembrane</keyword>
<evidence type="ECO:0000313" key="3">
    <source>
        <dbReference type="Proteomes" id="UP001054252"/>
    </source>
</evidence>
<proteinExistence type="predicted"/>
<organism evidence="2 3">
    <name type="scientific">Rubroshorea leprosula</name>
    <dbReference type="NCBI Taxonomy" id="152421"/>
    <lineage>
        <taxon>Eukaryota</taxon>
        <taxon>Viridiplantae</taxon>
        <taxon>Streptophyta</taxon>
        <taxon>Embryophyta</taxon>
        <taxon>Tracheophyta</taxon>
        <taxon>Spermatophyta</taxon>
        <taxon>Magnoliopsida</taxon>
        <taxon>eudicotyledons</taxon>
        <taxon>Gunneridae</taxon>
        <taxon>Pentapetalae</taxon>
        <taxon>rosids</taxon>
        <taxon>malvids</taxon>
        <taxon>Malvales</taxon>
        <taxon>Dipterocarpaceae</taxon>
        <taxon>Rubroshorea</taxon>
    </lineage>
</organism>
<dbReference type="EMBL" id="BPVZ01000096">
    <property type="protein sequence ID" value="GKV32577.1"/>
    <property type="molecule type" value="Genomic_DNA"/>
</dbReference>
<dbReference type="AlphaFoldDB" id="A0AAV5L6Z7"/>
<evidence type="ECO:0000313" key="2">
    <source>
        <dbReference type="EMBL" id="GKV32577.1"/>
    </source>
</evidence>
<keyword evidence="1" id="KW-1133">Transmembrane helix</keyword>
<dbReference type="Proteomes" id="UP001054252">
    <property type="component" value="Unassembled WGS sequence"/>
</dbReference>
<protein>
    <submittedName>
        <fullName evidence="2">Uncharacterized protein</fullName>
    </submittedName>
</protein>
<gene>
    <name evidence="2" type="ORF">SLEP1_g41172</name>
</gene>
<name>A0AAV5L6Z7_9ROSI</name>
<evidence type="ECO:0000256" key="1">
    <source>
        <dbReference type="SAM" id="Phobius"/>
    </source>
</evidence>
<accession>A0AAV5L6Z7</accession>